<proteinExistence type="inferred from homology"/>
<dbReference type="GO" id="GO:0045900">
    <property type="term" value="P:negative regulation of translational elongation"/>
    <property type="evidence" value="ECO:0007669"/>
    <property type="project" value="TreeGrafter"/>
</dbReference>
<dbReference type="EMBL" id="VJWA01000002">
    <property type="protein sequence ID" value="TRW15073.1"/>
    <property type="molecule type" value="Genomic_DNA"/>
</dbReference>
<dbReference type="InterPro" id="IPR050574">
    <property type="entry name" value="HPF/YfiA_ribosome-assoc"/>
</dbReference>
<evidence type="ECO:0000256" key="4">
    <source>
        <dbReference type="HAMAP-Rule" id="MF_00839"/>
    </source>
</evidence>
<dbReference type="PANTHER" id="PTHR33231">
    <property type="entry name" value="30S RIBOSOMAL PROTEIN"/>
    <property type="match status" value="1"/>
</dbReference>
<evidence type="ECO:0000256" key="3">
    <source>
        <dbReference type="ARBA" id="ARBA00041148"/>
    </source>
</evidence>
<dbReference type="GO" id="GO:0043024">
    <property type="term" value="F:ribosomal small subunit binding"/>
    <property type="evidence" value="ECO:0007669"/>
    <property type="project" value="TreeGrafter"/>
</dbReference>
<evidence type="ECO:0000313" key="6">
    <source>
        <dbReference type="EMBL" id="TRW15073.1"/>
    </source>
</evidence>
<dbReference type="HAMAP" id="MF_00839">
    <property type="entry name" value="HPF"/>
    <property type="match status" value="1"/>
</dbReference>
<sequence length="197" mass="21429">MDIRVSGHQVDAGAAFREHVETRLTALVDKYFPRAIKASVTLGPGPHGDFTCDIVMHVMADLILKGAGRAQLAQAAFDGAAERIDKQLRRYMRRLKDRHGPGNAVQNGAVLPELDSGVFDNAGYTVFAAPPEEEPHDSPLIIAETRVDIPDATVGDAVMMLDLRNTTALLFKNVGTGAHNMVYRREDGSIGWVEPRA</sequence>
<evidence type="ECO:0000256" key="1">
    <source>
        <dbReference type="ARBA" id="ARBA00022845"/>
    </source>
</evidence>
<dbReference type="Gene3D" id="3.30.505.50">
    <property type="entry name" value="Sigma 54 modulation/S30EA ribosomal protein, C-terminal domain"/>
    <property type="match status" value="1"/>
</dbReference>
<comment type="similarity">
    <text evidence="4">Belongs to the HPF/YfiA ribosome-associated protein family. Long HPF subfamily.</text>
</comment>
<gene>
    <name evidence="6" type="primary">raiA</name>
    <name evidence="4" type="synonym">hpf</name>
    <name evidence="6" type="ORF">FMM06_15610</name>
</gene>
<reference evidence="6 7" key="1">
    <citation type="submission" date="2019-07" db="EMBL/GenBank/DDBJ databases">
        <title>Novel species isolated from glacier.</title>
        <authorList>
            <person name="Liu Q."/>
            <person name="Xin Y.-H."/>
        </authorList>
    </citation>
    <scope>NUCLEOTIDE SEQUENCE [LARGE SCALE GENOMIC DNA]</scope>
    <source>
        <strain evidence="6 7">LB1R16</strain>
    </source>
</reference>
<dbReference type="InterPro" id="IPR036567">
    <property type="entry name" value="RHF-like"/>
</dbReference>
<dbReference type="CDD" id="cd00552">
    <property type="entry name" value="RaiA"/>
    <property type="match status" value="1"/>
</dbReference>
<comment type="subunit">
    <text evidence="2">Associates exclusively with 100S ribosomes, which are dimers of 70S ribosomes.</text>
</comment>
<dbReference type="AlphaFoldDB" id="A0A552UA29"/>
<dbReference type="Proteomes" id="UP000317894">
    <property type="component" value="Unassembled WGS sequence"/>
</dbReference>
<evidence type="ECO:0000313" key="7">
    <source>
        <dbReference type="Proteomes" id="UP000317894"/>
    </source>
</evidence>
<dbReference type="PANTHER" id="PTHR33231:SF1">
    <property type="entry name" value="30S RIBOSOMAL PROTEIN"/>
    <property type="match status" value="1"/>
</dbReference>
<dbReference type="RefSeq" id="WP_144335242.1">
    <property type="nucleotide sequence ID" value="NZ_VJWA01000002.1"/>
</dbReference>
<feature type="domain" description="Sigma 54 modulation/S30EA ribosomal protein C-terminal" evidence="5">
    <location>
        <begin position="138"/>
        <end position="191"/>
    </location>
</feature>
<keyword evidence="7" id="KW-1185">Reference proteome</keyword>
<protein>
    <recommendedName>
        <fullName evidence="3 4">Ribosome hibernation promoting factor</fullName>
        <shortName evidence="4">HPF</shortName>
    </recommendedName>
</protein>
<evidence type="ECO:0000259" key="5">
    <source>
        <dbReference type="Pfam" id="PF16321"/>
    </source>
</evidence>
<dbReference type="Gene3D" id="3.30.160.100">
    <property type="entry name" value="Ribosome hibernation promotion factor-like"/>
    <property type="match status" value="1"/>
</dbReference>
<keyword evidence="4" id="KW-0963">Cytoplasm</keyword>
<name>A0A552UA29_9SPHN</name>
<dbReference type="InterPro" id="IPR038416">
    <property type="entry name" value="Ribosom_S30AE_C_sf"/>
</dbReference>
<accession>A0A552UA29</accession>
<dbReference type="InterPro" id="IPR003489">
    <property type="entry name" value="RHF/RaiA"/>
</dbReference>
<evidence type="ECO:0000256" key="2">
    <source>
        <dbReference type="ARBA" id="ARBA00038695"/>
    </source>
</evidence>
<comment type="caution">
    <text evidence="6">The sequence shown here is derived from an EMBL/GenBank/DDBJ whole genome shotgun (WGS) entry which is preliminary data.</text>
</comment>
<comment type="subunit">
    <text evidence="4">Interacts with 100S ribosomes.</text>
</comment>
<dbReference type="NCBIfam" id="TIGR00741">
    <property type="entry name" value="yfiA"/>
    <property type="match status" value="1"/>
</dbReference>
<dbReference type="InterPro" id="IPR034694">
    <property type="entry name" value="HPF_long/plastid"/>
</dbReference>
<dbReference type="OrthoDB" id="9794975at2"/>
<comment type="function">
    <text evidence="4">Required for dimerization of active 70S ribosomes into 100S ribosomes in stationary phase; 100S ribosomes are translationally inactive and sometimes present during exponential growth.</text>
</comment>
<keyword evidence="1 4" id="KW-0810">Translation regulation</keyword>
<dbReference type="Pfam" id="PF16321">
    <property type="entry name" value="Ribosom_S30AE_C"/>
    <property type="match status" value="1"/>
</dbReference>
<organism evidence="6 7">
    <name type="scientific">Glacieibacterium frigidum</name>
    <dbReference type="NCBI Taxonomy" id="2593303"/>
    <lineage>
        <taxon>Bacteria</taxon>
        <taxon>Pseudomonadati</taxon>
        <taxon>Pseudomonadota</taxon>
        <taxon>Alphaproteobacteria</taxon>
        <taxon>Sphingomonadales</taxon>
        <taxon>Sphingosinicellaceae</taxon>
        <taxon>Glacieibacterium</taxon>
    </lineage>
</organism>
<dbReference type="InterPro" id="IPR032528">
    <property type="entry name" value="Ribosom_S30AE_C"/>
</dbReference>
<dbReference type="Pfam" id="PF02482">
    <property type="entry name" value="Ribosomal_S30AE"/>
    <property type="match status" value="1"/>
</dbReference>
<dbReference type="SUPFAM" id="SSF69754">
    <property type="entry name" value="Ribosome binding protein Y (YfiA homologue)"/>
    <property type="match status" value="1"/>
</dbReference>
<dbReference type="GO" id="GO:0022627">
    <property type="term" value="C:cytosolic small ribosomal subunit"/>
    <property type="evidence" value="ECO:0007669"/>
    <property type="project" value="TreeGrafter"/>
</dbReference>
<comment type="subcellular location">
    <subcellularLocation>
        <location evidence="4">Cytoplasm</location>
    </subcellularLocation>
</comment>